<evidence type="ECO:0000313" key="3">
    <source>
        <dbReference type="EMBL" id="MBE9117041.1"/>
    </source>
</evidence>
<dbReference type="Gene3D" id="3.60.40.10">
    <property type="entry name" value="PPM-type phosphatase domain"/>
    <property type="match status" value="1"/>
</dbReference>
<feature type="region of interest" description="Disordered" evidence="1">
    <location>
        <begin position="501"/>
        <end position="527"/>
    </location>
</feature>
<proteinExistence type="predicted"/>
<dbReference type="InterPro" id="IPR036457">
    <property type="entry name" value="PPM-type-like_dom_sf"/>
</dbReference>
<evidence type="ECO:0000259" key="2">
    <source>
        <dbReference type="PROSITE" id="PS51746"/>
    </source>
</evidence>
<dbReference type="PROSITE" id="PS51746">
    <property type="entry name" value="PPM_2"/>
    <property type="match status" value="1"/>
</dbReference>
<dbReference type="RefSeq" id="WP_194030134.1">
    <property type="nucleotide sequence ID" value="NZ_JADEWZ010000020.1"/>
</dbReference>
<organism evidence="3 4">
    <name type="scientific">Lusitaniella coriacea LEGE 07157</name>
    <dbReference type="NCBI Taxonomy" id="945747"/>
    <lineage>
        <taxon>Bacteria</taxon>
        <taxon>Bacillati</taxon>
        <taxon>Cyanobacteriota</taxon>
        <taxon>Cyanophyceae</taxon>
        <taxon>Spirulinales</taxon>
        <taxon>Lusitaniellaceae</taxon>
        <taxon>Lusitaniella</taxon>
    </lineage>
</organism>
<feature type="compositionally biased region" description="Pro residues" evidence="1">
    <location>
        <begin position="517"/>
        <end position="527"/>
    </location>
</feature>
<protein>
    <submittedName>
        <fullName evidence="3">Protein phosphatase 2C domain-containing protein</fullName>
    </submittedName>
</protein>
<dbReference type="Pfam" id="PF13672">
    <property type="entry name" value="PP2C_2"/>
    <property type="match status" value="1"/>
</dbReference>
<feature type="region of interest" description="Disordered" evidence="1">
    <location>
        <begin position="671"/>
        <end position="696"/>
    </location>
</feature>
<dbReference type="Proteomes" id="UP000654482">
    <property type="component" value="Unassembled WGS sequence"/>
</dbReference>
<evidence type="ECO:0000256" key="1">
    <source>
        <dbReference type="SAM" id="MobiDB-lite"/>
    </source>
</evidence>
<dbReference type="SMART" id="SM00332">
    <property type="entry name" value="PP2Cc"/>
    <property type="match status" value="1"/>
</dbReference>
<gene>
    <name evidence="3" type="ORF">IQ249_14160</name>
</gene>
<feature type="compositionally biased region" description="Pro residues" evidence="1">
    <location>
        <begin position="684"/>
        <end position="696"/>
    </location>
</feature>
<name>A0A8J7E0C2_9CYAN</name>
<dbReference type="EMBL" id="JADEWZ010000020">
    <property type="protein sequence ID" value="MBE9117041.1"/>
    <property type="molecule type" value="Genomic_DNA"/>
</dbReference>
<dbReference type="SUPFAM" id="SSF81606">
    <property type="entry name" value="PP2C-like"/>
    <property type="match status" value="1"/>
</dbReference>
<keyword evidence="4" id="KW-1185">Reference proteome</keyword>
<accession>A0A8J7E0C2</accession>
<reference evidence="3" key="1">
    <citation type="submission" date="2020-10" db="EMBL/GenBank/DDBJ databases">
        <authorList>
            <person name="Castelo-Branco R."/>
            <person name="Eusebio N."/>
            <person name="Adriana R."/>
            <person name="Vieira A."/>
            <person name="Brugerolle De Fraissinette N."/>
            <person name="Rezende De Castro R."/>
            <person name="Schneider M.P."/>
            <person name="Vasconcelos V."/>
            <person name="Leao P.N."/>
        </authorList>
    </citation>
    <scope>NUCLEOTIDE SEQUENCE</scope>
    <source>
        <strain evidence="3">LEGE 07157</strain>
    </source>
</reference>
<comment type="caution">
    <text evidence="3">The sequence shown here is derived from an EMBL/GenBank/DDBJ whole genome shotgun (WGS) entry which is preliminary data.</text>
</comment>
<evidence type="ECO:0000313" key="4">
    <source>
        <dbReference type="Proteomes" id="UP000654482"/>
    </source>
</evidence>
<dbReference type="SMART" id="SM00331">
    <property type="entry name" value="PP2C_SIG"/>
    <property type="match status" value="1"/>
</dbReference>
<feature type="domain" description="PPM-type phosphatase" evidence="2">
    <location>
        <begin position="219"/>
        <end position="477"/>
    </location>
</feature>
<sequence>MLANSPGQILDERYLIIQPQIVLDTKPAQPLALSSDVPNWIAPYLKLFAYRLHVPQVYGQVAPSGAAGSIWLLEYGSFPSSVTEQFARGRFFSTLNEAWVHGNSLRQLNWLGQIARLWDPLQDQGVASSLLNPSLLRINGSVLLLRELQGDGNEELPTLARLGRLWSQWTQDASPTIQPFLKNTCEQLESGAIANAEQLIAALDFALAECGSRATRQYQIYTRTDAGPSRDHNEDACYPAEGNVARVEPQAAPLAIVCDGIGGHDGGEIASHLAINTIQEQVSRQSSSTNSSNPSLTLQLLEEAVCKANDLLSDRNDSEQRHDRQRMGTTLVMALARAHEMYLTHVGDSRIYWIARSGCYQVTLDDDLASREVRLGYTLYRHALNYSNAGALVQALGMSASSRLYPTVNRITLDEDGVFLLCSDGLSDFDRVEQYWETEILPILSEETDIAQAVERLVHIANTQNGHDNVTVALLWVRVSLPQTPQTPIQALDRLPRIAQTARPAPASPSSQGTQPAIPPETPQTSPPPLLRALTLLALLGLGLGGLSYGLFPEVRSRVNALGTREKDEPALAPTSSPLPEPPLEVGNALKLPTEITLYSQPAAEPTTADKIIVPPGTVLQVVQKQAMEDKTLWLKFKTCATAPSNPPQLQPLPPQEGWIAADTLSLLAPQPLTALPPGCQTPTPRPNSQPPTPEL</sequence>
<dbReference type="AlphaFoldDB" id="A0A8J7E0C2"/>
<dbReference type="CDD" id="cd00143">
    <property type="entry name" value="PP2Cc"/>
    <property type="match status" value="1"/>
</dbReference>
<dbReference type="InterPro" id="IPR001932">
    <property type="entry name" value="PPM-type_phosphatase-like_dom"/>
</dbReference>